<dbReference type="SUPFAM" id="SSF55785">
    <property type="entry name" value="PYP-like sensor domain (PAS domain)"/>
    <property type="match status" value="1"/>
</dbReference>
<dbReference type="SUPFAM" id="SSF54631">
    <property type="entry name" value="CBS-domain pair"/>
    <property type="match status" value="1"/>
</dbReference>
<dbReference type="Pfam" id="PF08448">
    <property type="entry name" value="PAS_4"/>
    <property type="match status" value="1"/>
</dbReference>
<dbReference type="InterPro" id="IPR000644">
    <property type="entry name" value="CBS_dom"/>
</dbReference>
<dbReference type="Gene3D" id="3.10.580.10">
    <property type="entry name" value="CBS-domain"/>
    <property type="match status" value="1"/>
</dbReference>
<keyword evidence="5" id="KW-1185">Reference proteome</keyword>
<dbReference type="NCBIfam" id="TIGR00229">
    <property type="entry name" value="sensory_box"/>
    <property type="match status" value="1"/>
</dbReference>
<evidence type="ECO:0000256" key="2">
    <source>
        <dbReference type="SAM" id="Coils"/>
    </source>
</evidence>
<dbReference type="InterPro" id="IPR046342">
    <property type="entry name" value="CBS_dom_sf"/>
</dbReference>
<dbReference type="InterPro" id="IPR013656">
    <property type="entry name" value="PAS_4"/>
</dbReference>
<dbReference type="Gene3D" id="3.30.450.20">
    <property type="entry name" value="PAS domain"/>
    <property type="match status" value="1"/>
</dbReference>
<keyword evidence="1" id="KW-0129">CBS domain</keyword>
<dbReference type="Gene3D" id="1.10.287.130">
    <property type="match status" value="1"/>
</dbReference>
<protein>
    <submittedName>
        <fullName evidence="4">PAS domain S-box-containing protein</fullName>
    </submittedName>
</protein>
<dbReference type="OrthoDB" id="9811889at2"/>
<evidence type="ECO:0000259" key="3">
    <source>
        <dbReference type="PROSITE" id="PS51371"/>
    </source>
</evidence>
<dbReference type="PROSITE" id="PS51371">
    <property type="entry name" value="CBS"/>
    <property type="match status" value="1"/>
</dbReference>
<feature type="coiled-coil region" evidence="2">
    <location>
        <begin position="108"/>
        <end position="135"/>
    </location>
</feature>
<dbReference type="Proteomes" id="UP000190961">
    <property type="component" value="Unassembled WGS sequence"/>
</dbReference>
<dbReference type="CDD" id="cd00130">
    <property type="entry name" value="PAS"/>
    <property type="match status" value="1"/>
</dbReference>
<evidence type="ECO:0000313" key="5">
    <source>
        <dbReference type="Proteomes" id="UP000190961"/>
    </source>
</evidence>
<dbReference type="STRING" id="688867.SAMN05660236_5865"/>
<name>A0A1T5MMQ7_9BACT</name>
<dbReference type="InterPro" id="IPR035965">
    <property type="entry name" value="PAS-like_dom_sf"/>
</dbReference>
<reference evidence="4 5" key="1">
    <citation type="submission" date="2017-02" db="EMBL/GenBank/DDBJ databases">
        <authorList>
            <person name="Peterson S.W."/>
        </authorList>
    </citation>
    <scope>NUCLEOTIDE SEQUENCE [LARGE SCALE GENOMIC DNA]</scope>
    <source>
        <strain evidence="4 5">DSM 25262</strain>
    </source>
</reference>
<feature type="domain" description="CBS" evidence="3">
    <location>
        <begin position="62"/>
        <end position="118"/>
    </location>
</feature>
<keyword evidence="2" id="KW-0175">Coiled coil</keyword>
<accession>A0A1T5MMQ7</accession>
<proteinExistence type="predicted"/>
<sequence>MNISFFIKRDFQTIQAYEGIRAIKDNLIQQAALVVQDEDQNHIGILTPLDIVQHPHNLVIDCITTKPVLSLPGTVDEALQIMQSEQSEVLPVYKDGQFEGLIFKNDLLEFVKTKRRELEKEVAEQVKEIKAIHAQLETSRHILQAIFDSTQSYILLVDPEYRIIFFNRRAQEGSRELYDREMMLGDSILEYKSDVDEMDLRSFEENFTKAIATGHTVVEEREILYPNMTSSWLRSEYTPVYDRGTLIGVALRSVDITDRKHYELQIEMQTEVLQEISWIQSHQTRQPVATILGLINILEKSSLTEDNRKIVSLLEETAHKLDDVIRETVIKANSL</sequence>
<dbReference type="EMBL" id="FUZU01000005">
    <property type="protein sequence ID" value="SKC89491.1"/>
    <property type="molecule type" value="Genomic_DNA"/>
</dbReference>
<dbReference type="RefSeq" id="WP_079690357.1">
    <property type="nucleotide sequence ID" value="NZ_FUZU01000005.1"/>
</dbReference>
<evidence type="ECO:0000313" key="4">
    <source>
        <dbReference type="EMBL" id="SKC89491.1"/>
    </source>
</evidence>
<organism evidence="4 5">
    <name type="scientific">Ohtaekwangia koreensis</name>
    <dbReference type="NCBI Taxonomy" id="688867"/>
    <lineage>
        <taxon>Bacteria</taxon>
        <taxon>Pseudomonadati</taxon>
        <taxon>Bacteroidota</taxon>
        <taxon>Cytophagia</taxon>
        <taxon>Cytophagales</taxon>
        <taxon>Fulvivirgaceae</taxon>
        <taxon>Ohtaekwangia</taxon>
    </lineage>
</organism>
<dbReference type="InterPro" id="IPR000014">
    <property type="entry name" value="PAS"/>
</dbReference>
<evidence type="ECO:0000256" key="1">
    <source>
        <dbReference type="PROSITE-ProRule" id="PRU00703"/>
    </source>
</evidence>
<gene>
    <name evidence="4" type="ORF">SAMN05660236_5865</name>
</gene>
<dbReference type="AlphaFoldDB" id="A0A1T5MMQ7"/>
<dbReference type="Pfam" id="PF00571">
    <property type="entry name" value="CBS"/>
    <property type="match status" value="1"/>
</dbReference>